<dbReference type="AlphaFoldDB" id="A0A0H2QX34"/>
<reference evidence="1 2" key="1">
    <citation type="submission" date="2015-04" db="EMBL/GenBank/DDBJ databases">
        <title>Complete genome sequence of Schizopora paradoxa KUC8140, a cosmopolitan wood degrader in East Asia.</title>
        <authorList>
            <consortium name="DOE Joint Genome Institute"/>
            <person name="Min B."/>
            <person name="Park H."/>
            <person name="Jang Y."/>
            <person name="Kim J.-J."/>
            <person name="Kim K.H."/>
            <person name="Pangilinan J."/>
            <person name="Lipzen A."/>
            <person name="Riley R."/>
            <person name="Grigoriev I.V."/>
            <person name="Spatafora J.W."/>
            <person name="Choi I.-G."/>
        </authorList>
    </citation>
    <scope>NUCLEOTIDE SEQUENCE [LARGE SCALE GENOMIC DNA]</scope>
    <source>
        <strain evidence="1 2">KUC8140</strain>
    </source>
</reference>
<gene>
    <name evidence="1" type="ORF">SCHPADRAFT_897256</name>
</gene>
<keyword evidence="2" id="KW-1185">Reference proteome</keyword>
<proteinExistence type="predicted"/>
<dbReference type="Proteomes" id="UP000053477">
    <property type="component" value="Unassembled WGS sequence"/>
</dbReference>
<dbReference type="InParanoid" id="A0A0H2QX34"/>
<dbReference type="EMBL" id="KQ086683">
    <property type="protein sequence ID" value="KLO04135.1"/>
    <property type="molecule type" value="Genomic_DNA"/>
</dbReference>
<name>A0A0H2QX34_9AGAM</name>
<organism evidence="1 2">
    <name type="scientific">Schizopora paradoxa</name>
    <dbReference type="NCBI Taxonomy" id="27342"/>
    <lineage>
        <taxon>Eukaryota</taxon>
        <taxon>Fungi</taxon>
        <taxon>Dikarya</taxon>
        <taxon>Basidiomycota</taxon>
        <taxon>Agaricomycotina</taxon>
        <taxon>Agaricomycetes</taxon>
        <taxon>Hymenochaetales</taxon>
        <taxon>Schizoporaceae</taxon>
        <taxon>Schizopora</taxon>
    </lineage>
</organism>
<sequence>MSTRCRRRRRPMLTVWIESSQREEQISYTVTVYSEHSGHKLLTSAHVMEVRRSTGHIGSLRREESVQLARDHGPGARERGRWTVSKGGKRVALSWFEPLILHALTQGFEFWRAGDSFCVRAALIACTYWKLTTRAFDWRTFATRIARDASKIGCHVVAWGVVPAHSILHAPTQRINGARAEGCSVVFIETALTDVSESGGRATDLAHADATYRRRAANPSLHVAVAVLHPPSIAAVKTTLTVYIESPRHGLSMPGLSKRAIDSCENARETTFDMQSTHLEMIAEHDEGIFRKLSMRAIDLSLSTRVILIITALGELNRFRISVTVDPSKTSTIYFESSRRTASISHIRALQTLTVHFRSPRSAQSIRSLQDSIFRELLARLATFIRLAIRSVHGHSDARDVEGKMAVGRRWTR</sequence>
<protein>
    <submittedName>
        <fullName evidence="1">Uncharacterized protein</fullName>
    </submittedName>
</protein>
<evidence type="ECO:0000313" key="1">
    <source>
        <dbReference type="EMBL" id="KLO04135.1"/>
    </source>
</evidence>
<evidence type="ECO:0000313" key="2">
    <source>
        <dbReference type="Proteomes" id="UP000053477"/>
    </source>
</evidence>
<feature type="non-terminal residue" evidence="1">
    <location>
        <position position="413"/>
    </location>
</feature>
<accession>A0A0H2QX34</accession>